<feature type="non-terminal residue" evidence="2">
    <location>
        <position position="940"/>
    </location>
</feature>
<dbReference type="Proteomes" id="UP000324897">
    <property type="component" value="Chromosome 6"/>
</dbReference>
<feature type="transmembrane region" description="Helical" evidence="1">
    <location>
        <begin position="119"/>
        <end position="138"/>
    </location>
</feature>
<feature type="transmembrane region" description="Helical" evidence="1">
    <location>
        <begin position="319"/>
        <end position="343"/>
    </location>
</feature>
<dbReference type="AlphaFoldDB" id="A0A5J9WTE0"/>
<evidence type="ECO:0008006" key="4">
    <source>
        <dbReference type="Google" id="ProtNLM"/>
    </source>
</evidence>
<keyword evidence="1" id="KW-0472">Membrane</keyword>
<dbReference type="PANTHER" id="PTHR33115">
    <property type="entry name" value="ARM REPEAT SUPERFAMILY PROTEIN"/>
    <property type="match status" value="1"/>
</dbReference>
<keyword evidence="1" id="KW-1133">Transmembrane helix</keyword>
<feature type="non-terminal residue" evidence="2">
    <location>
        <position position="1"/>
    </location>
</feature>
<feature type="transmembrane region" description="Helical" evidence="1">
    <location>
        <begin position="150"/>
        <end position="173"/>
    </location>
</feature>
<keyword evidence="1" id="KW-0812">Transmembrane</keyword>
<protein>
    <recommendedName>
        <fullName evidence="4">BLE2 protein</fullName>
    </recommendedName>
</protein>
<feature type="transmembrane region" description="Helical" evidence="1">
    <location>
        <begin position="20"/>
        <end position="45"/>
    </location>
</feature>
<dbReference type="EMBL" id="RWGY01000002">
    <property type="protein sequence ID" value="TVU50534.1"/>
    <property type="molecule type" value="Genomic_DNA"/>
</dbReference>
<dbReference type="InterPro" id="IPR016024">
    <property type="entry name" value="ARM-type_fold"/>
</dbReference>
<gene>
    <name evidence="2" type="ORF">EJB05_01909</name>
</gene>
<organism evidence="2 3">
    <name type="scientific">Eragrostis curvula</name>
    <name type="common">weeping love grass</name>
    <dbReference type="NCBI Taxonomy" id="38414"/>
    <lineage>
        <taxon>Eukaryota</taxon>
        <taxon>Viridiplantae</taxon>
        <taxon>Streptophyta</taxon>
        <taxon>Embryophyta</taxon>
        <taxon>Tracheophyta</taxon>
        <taxon>Spermatophyta</taxon>
        <taxon>Magnoliopsida</taxon>
        <taxon>Liliopsida</taxon>
        <taxon>Poales</taxon>
        <taxon>Poaceae</taxon>
        <taxon>PACMAD clade</taxon>
        <taxon>Chloridoideae</taxon>
        <taxon>Eragrostideae</taxon>
        <taxon>Eragrostidinae</taxon>
        <taxon>Eragrostis</taxon>
    </lineage>
</organism>
<proteinExistence type="predicted"/>
<feature type="transmembrane region" description="Helical" evidence="1">
    <location>
        <begin position="227"/>
        <end position="249"/>
    </location>
</feature>
<feature type="transmembrane region" description="Helical" evidence="1">
    <location>
        <begin position="57"/>
        <end position="73"/>
    </location>
</feature>
<feature type="transmembrane region" description="Helical" evidence="1">
    <location>
        <begin position="185"/>
        <end position="206"/>
    </location>
</feature>
<comment type="caution">
    <text evidence="2">The sequence shown here is derived from an EMBL/GenBank/DDBJ whole genome shotgun (WGS) entry which is preliminary data.</text>
</comment>
<dbReference type="OrthoDB" id="618849at2759"/>
<dbReference type="Gene3D" id="1.25.10.10">
    <property type="entry name" value="Leucine-rich Repeat Variant"/>
    <property type="match status" value="1"/>
</dbReference>
<dbReference type="PANTHER" id="PTHR33115:SF11">
    <property type="entry name" value="OS07G0654700 PROTEIN"/>
    <property type="match status" value="1"/>
</dbReference>
<reference evidence="2 3" key="1">
    <citation type="journal article" date="2019" name="Sci. Rep.">
        <title>A high-quality genome of Eragrostis curvula grass provides insights into Poaceae evolution and supports new strategies to enhance forage quality.</title>
        <authorList>
            <person name="Carballo J."/>
            <person name="Santos B.A.C.M."/>
            <person name="Zappacosta D."/>
            <person name="Garbus I."/>
            <person name="Selva J.P."/>
            <person name="Gallo C.A."/>
            <person name="Diaz A."/>
            <person name="Albertini E."/>
            <person name="Caccamo M."/>
            <person name="Echenique V."/>
        </authorList>
    </citation>
    <scope>NUCLEOTIDE SEQUENCE [LARGE SCALE GENOMIC DNA]</scope>
    <source>
        <strain evidence="3">cv. Victoria</strain>
        <tissue evidence="2">Leaf</tissue>
    </source>
</reference>
<feature type="transmembrane region" description="Helical" evidence="1">
    <location>
        <begin position="93"/>
        <end position="113"/>
    </location>
</feature>
<evidence type="ECO:0000313" key="2">
    <source>
        <dbReference type="EMBL" id="TVU50534.1"/>
    </source>
</evidence>
<accession>A0A5J9WTE0</accession>
<evidence type="ECO:0000256" key="1">
    <source>
        <dbReference type="SAM" id="Phobius"/>
    </source>
</evidence>
<evidence type="ECO:0000313" key="3">
    <source>
        <dbReference type="Proteomes" id="UP000324897"/>
    </source>
</evidence>
<name>A0A5J9WTE0_9POAL</name>
<keyword evidence="3" id="KW-1185">Reference proteome</keyword>
<dbReference type="SUPFAM" id="SSF48371">
    <property type="entry name" value="ARM repeat"/>
    <property type="match status" value="1"/>
</dbReference>
<sequence>MFPENSRSSPEKQLNGFVRVVAIMESVGNALGTLAFTWATVVLLGGYPTSLRPHGDFWYATVLVFLEAARMFSRKNKQDYQLFFHTRGAFRPFGCNGLIVMVCFSNVLAHLIISSKYHLAALAYLLMIVLYVSLRRFLSPRALKLLPEPLRHAISLWSPLVAVLSLAPFPYWYGYNSEVELTFRYTVVLKWTAFLLLLVAVLLLTISRLRYQVIIRIADSILGSKQVFWRQVILNLCMFAALVMLVFMLDDSKMRFVMIVNEVYALVVVSIGNLQFPAAVLRVEISLVRLAFHKDYGYDEHPGKKNLGDNTNLTPSMNIFYSMVLGQGILYTLACILQIFSFIPRRSLVHRGGFRGQLGVESVDLYYEYAFSKCMGGNVLAPKKINLITFAVDFLNSDSSKNQLYGIWMAHSLLQKEQTKTRLLSKFTTSTKTMARLINMLDWTNPSHAKIRFLAAKVMVEVAKNFRVVTIPGTVQIVSGLLEYSHQKKPGNPLLDADVEQEEIHGLISSAGNSEAETHGVVHVNLQDEQTRSTEQVGTAKQSSWTVRSWERMLDYWSTPKDEPATNQDLLQALGMSIIYNLAGCGEGNCQEIIKEYGLVPKIIGFTRCEITCTDTQQNILMKSSLKVLHKLTNIEGIIGVKLRHKISNHHLLLRNLTRILGDSRSSHEQCLLVAGILRNLAVDGNTRLEIGQIQGIISKLIQAFLGPDEPPMANADHLLRKAAGQALAMLAMECVTNCVVMVQEAEHVLIKKLTRMIHDDSYRCVAASLLRNMCLHAQCELKDSDLKELSYSVQQVLERIMDAEEAELEILIGLSSQMCKVIPDDFTQQLQPDQNTERFVKRLVDVLNANMEPRAHCPGIRRMTLEQAINMMEYEPSYAIWFNKCSMMEALSKVEETTSKTENYIIFWGDAGLMEYSKPLSSIVVRAKQLLVPSHRDLR</sequence>
<dbReference type="Gramene" id="TVU50534">
    <property type="protein sequence ID" value="TVU50534"/>
    <property type="gene ID" value="EJB05_01909"/>
</dbReference>
<dbReference type="InterPro" id="IPR011989">
    <property type="entry name" value="ARM-like"/>
</dbReference>